<feature type="transmembrane region" description="Helical" evidence="2">
    <location>
        <begin position="661"/>
        <end position="678"/>
    </location>
</feature>
<feature type="transmembrane region" description="Helical" evidence="2">
    <location>
        <begin position="316"/>
        <end position="340"/>
    </location>
</feature>
<protein>
    <recommendedName>
        <fullName evidence="5">UNC93-like protein</fullName>
    </recommendedName>
</protein>
<feature type="transmembrane region" description="Helical" evidence="2">
    <location>
        <begin position="454"/>
        <end position="474"/>
    </location>
</feature>
<feature type="transmembrane region" description="Helical" evidence="2">
    <location>
        <begin position="571"/>
        <end position="590"/>
    </location>
</feature>
<evidence type="ECO:0000256" key="2">
    <source>
        <dbReference type="SAM" id="Phobius"/>
    </source>
</evidence>
<feature type="transmembrane region" description="Helical" evidence="2">
    <location>
        <begin position="291"/>
        <end position="310"/>
    </location>
</feature>
<gene>
    <name evidence="3" type="ORF">AAG570_007665</name>
</gene>
<evidence type="ECO:0000313" key="4">
    <source>
        <dbReference type="Proteomes" id="UP001558652"/>
    </source>
</evidence>
<keyword evidence="2" id="KW-0472">Membrane</keyword>
<proteinExistence type="inferred from homology"/>
<comment type="caution">
    <text evidence="3">The sequence shown here is derived from an EMBL/GenBank/DDBJ whole genome shotgun (WGS) entry which is preliminary data.</text>
</comment>
<organism evidence="3 4">
    <name type="scientific">Ranatra chinensis</name>
    <dbReference type="NCBI Taxonomy" id="642074"/>
    <lineage>
        <taxon>Eukaryota</taxon>
        <taxon>Metazoa</taxon>
        <taxon>Ecdysozoa</taxon>
        <taxon>Arthropoda</taxon>
        <taxon>Hexapoda</taxon>
        <taxon>Insecta</taxon>
        <taxon>Pterygota</taxon>
        <taxon>Neoptera</taxon>
        <taxon>Paraneoptera</taxon>
        <taxon>Hemiptera</taxon>
        <taxon>Heteroptera</taxon>
        <taxon>Panheteroptera</taxon>
        <taxon>Nepomorpha</taxon>
        <taxon>Nepidae</taxon>
        <taxon>Ranatrinae</taxon>
        <taxon>Ranatra</taxon>
    </lineage>
</organism>
<dbReference type="EMBL" id="JBFDAA010000021">
    <property type="protein sequence ID" value="KAL1114841.1"/>
    <property type="molecule type" value="Genomic_DNA"/>
</dbReference>
<dbReference type="PANTHER" id="PTHR19444:SF11">
    <property type="entry name" value="UNC93-LIKE PROTEIN"/>
    <property type="match status" value="1"/>
</dbReference>
<keyword evidence="4" id="KW-1185">Reference proteome</keyword>
<name>A0ABD0XU68_9HEMI</name>
<sequence length="695" mass="76752">MGSLPNLRDLHNQAEMAHKSYNRSAANRGMPTSNHNPIRQTTSVSNYTNITLTAHHDKLNHFFTTEVEGLSSPNIGASAVPVPARVGCFSHAHCHRIQNPGVTDNKWLAHVVETQVGNLLPVEGFDFLSAPQGLSGTSTLGCEILRALKDAVAYSPVSTRSMRSSWTIHHHHLQNNLLVRRNSRHRDSMSSSGGASSVRRLIAVVRSTPSESGPVYSRKLLFRNFAALCLGHGMVTAAVAPLLTLQASISVWRWEASSQDVGSWLLASLFAVASLSSLGAVFLVDQLGTNWTLVLGYGGACVFLGVHLYPDVYTLVPAYLFMGAWLGPSVEARFACLMTLASKLTYVMTEEEEDEVECARGFGRTEVVVHRLFRGLQIAQDFGLIIGNAVTSILIWYTTAGDSESNLDSMFLLENDGDRVCGSACCPFFMVIGDSDNSTQEYDRADITCKTSTMLVSIFLGFCVMGVAVTAAFMDHIRELLRRDPKYRNVCNSYFRLMQDAFKDTRLQMAAPLSLFIGLEQGFMFADFTKSYVACAIGVTNISMVFLSLGLLQSIAAFTLSLLLQHIRRHIIIAVGFIFQACLLLVLLLWKPSREDPALFYVVPAAWGVCNAIWDTLSFSLLVSVYPESWQAPFAHSYFFRYLGLAVAFGTHSSLCNWLKLYTLAGAMLIAVTPYTWLEVRHESRRKLKSQLSNL</sequence>
<evidence type="ECO:0000313" key="3">
    <source>
        <dbReference type="EMBL" id="KAL1114841.1"/>
    </source>
</evidence>
<dbReference type="InterPro" id="IPR051951">
    <property type="entry name" value="UNC-93_regulatory"/>
</dbReference>
<evidence type="ECO:0008006" key="5">
    <source>
        <dbReference type="Google" id="ProtNLM"/>
    </source>
</evidence>
<feature type="transmembrane region" description="Helical" evidence="2">
    <location>
        <begin position="225"/>
        <end position="244"/>
    </location>
</feature>
<evidence type="ECO:0000256" key="1">
    <source>
        <dbReference type="ARBA" id="ARBA00009172"/>
    </source>
</evidence>
<accession>A0ABD0XU68</accession>
<dbReference type="InterPro" id="IPR036259">
    <property type="entry name" value="MFS_trans_sf"/>
</dbReference>
<feature type="transmembrane region" description="Helical" evidence="2">
    <location>
        <begin position="602"/>
        <end position="626"/>
    </location>
</feature>
<feature type="transmembrane region" description="Helical" evidence="2">
    <location>
        <begin position="531"/>
        <end position="564"/>
    </location>
</feature>
<dbReference type="PANTHER" id="PTHR19444">
    <property type="entry name" value="UNC-93 RELATED"/>
    <property type="match status" value="1"/>
</dbReference>
<reference evidence="3 4" key="1">
    <citation type="submission" date="2024-07" db="EMBL/GenBank/DDBJ databases">
        <title>Chromosome-level genome assembly of the water stick insect Ranatra chinensis (Heteroptera: Nepidae).</title>
        <authorList>
            <person name="Liu X."/>
        </authorList>
    </citation>
    <scope>NUCLEOTIDE SEQUENCE [LARGE SCALE GENOMIC DNA]</scope>
    <source>
        <strain evidence="3">Cailab_2021Rc</strain>
        <tissue evidence="3">Muscle</tissue>
    </source>
</reference>
<feature type="transmembrane region" description="Helical" evidence="2">
    <location>
        <begin position="638"/>
        <end position="655"/>
    </location>
</feature>
<feature type="transmembrane region" description="Helical" evidence="2">
    <location>
        <begin position="264"/>
        <end position="284"/>
    </location>
</feature>
<dbReference type="AlphaFoldDB" id="A0ABD0XU68"/>
<keyword evidence="2" id="KW-0812">Transmembrane</keyword>
<dbReference type="SUPFAM" id="SSF103473">
    <property type="entry name" value="MFS general substrate transporter"/>
    <property type="match status" value="2"/>
</dbReference>
<keyword evidence="2" id="KW-1133">Transmembrane helix</keyword>
<comment type="similarity">
    <text evidence="1">Belongs to the unc-93 family.</text>
</comment>
<dbReference type="Proteomes" id="UP001558652">
    <property type="component" value="Unassembled WGS sequence"/>
</dbReference>